<evidence type="ECO:0000256" key="2">
    <source>
        <dbReference type="RuleBase" id="RU004241"/>
    </source>
</evidence>
<dbReference type="PANTHER" id="PTHR31356">
    <property type="entry name" value="THYLAKOID LUMENAL 29 KDA PROTEIN, CHLOROPLASTIC-RELATED"/>
    <property type="match status" value="1"/>
</dbReference>
<dbReference type="GO" id="GO:0034599">
    <property type="term" value="P:cellular response to oxidative stress"/>
    <property type="evidence" value="ECO:0007669"/>
    <property type="project" value="InterPro"/>
</dbReference>
<reference evidence="5" key="1">
    <citation type="submission" date="2020-06" db="EMBL/GenBank/DDBJ databases">
        <authorList>
            <consortium name="Plant Systems Biology data submission"/>
        </authorList>
    </citation>
    <scope>NUCLEOTIDE SEQUENCE</scope>
    <source>
        <strain evidence="5">D6</strain>
    </source>
</reference>
<evidence type="ECO:0000256" key="3">
    <source>
        <dbReference type="SAM" id="SignalP"/>
    </source>
</evidence>
<dbReference type="GO" id="GO:0000302">
    <property type="term" value="P:response to reactive oxygen species"/>
    <property type="evidence" value="ECO:0007669"/>
    <property type="project" value="TreeGrafter"/>
</dbReference>
<evidence type="ECO:0000313" key="5">
    <source>
        <dbReference type="EMBL" id="CAB9520058.1"/>
    </source>
</evidence>
<dbReference type="GO" id="GO:0042744">
    <property type="term" value="P:hydrogen peroxide catabolic process"/>
    <property type="evidence" value="ECO:0007669"/>
    <property type="project" value="TreeGrafter"/>
</dbReference>
<keyword evidence="6" id="KW-1185">Reference proteome</keyword>
<evidence type="ECO:0000313" key="6">
    <source>
        <dbReference type="Proteomes" id="UP001153069"/>
    </source>
</evidence>
<proteinExistence type="inferred from homology"/>
<comment type="caution">
    <text evidence="5">The sequence shown here is derived from an EMBL/GenBank/DDBJ whole genome shotgun (WGS) entry which is preliminary data.</text>
</comment>
<gene>
    <name evidence="5" type="ORF">SEMRO_1070_G237790.1</name>
</gene>
<dbReference type="PROSITE" id="PS50873">
    <property type="entry name" value="PEROXIDASE_4"/>
    <property type="match status" value="1"/>
</dbReference>
<dbReference type="EMBL" id="CAICTM010001068">
    <property type="protein sequence ID" value="CAB9520058.1"/>
    <property type="molecule type" value="Genomic_DNA"/>
</dbReference>
<name>A0A9N8HLZ2_9STRA</name>
<dbReference type="GO" id="GO:0020037">
    <property type="term" value="F:heme binding"/>
    <property type="evidence" value="ECO:0007669"/>
    <property type="project" value="InterPro"/>
</dbReference>
<keyword evidence="1" id="KW-0560">Oxidoreductase</keyword>
<evidence type="ECO:0000259" key="4">
    <source>
        <dbReference type="PROSITE" id="PS50873"/>
    </source>
</evidence>
<keyword evidence="5" id="KW-0575">Peroxidase</keyword>
<comment type="similarity">
    <text evidence="2">Belongs to the peroxidase family.</text>
</comment>
<dbReference type="OrthoDB" id="2859658at2759"/>
<dbReference type="GO" id="GO:0004601">
    <property type="term" value="F:peroxidase activity"/>
    <property type="evidence" value="ECO:0007669"/>
    <property type="project" value="UniProtKB-KW"/>
</dbReference>
<feature type="signal peptide" evidence="3">
    <location>
        <begin position="1"/>
        <end position="21"/>
    </location>
</feature>
<keyword evidence="3" id="KW-0732">Signal</keyword>
<evidence type="ECO:0000256" key="1">
    <source>
        <dbReference type="ARBA" id="ARBA00023002"/>
    </source>
</evidence>
<sequence length="432" mass="46881">MMIETRALPLALALMASTVGAFQSVDITPTTTRMSTTGTALAMDRRNFGAAVIGGIVAGNVWNPTKPAMAEVFLDPAMYGDQELRVSAVDSIKEKVRRAILQKPVLAPSFYQLSLLDGLSYNERTKKYGPDGSVVANVLSSKSTDTYTQNLQEACNVLIEGAKALKRKTAITVSDAVAIGGAEAIESVGGPVLAVQLGRMEPAKGAPLPPLPVDLFSGTRSASEVSDAFRSAGLTEREMTALLSGLMTLELVEKSRSAEDWKESAKPKFRERGKMGRMSEFKQLTDEDIANAEAAEFDDDDDGEDPLFDDGRTYIADSFGTRDERFGKRIGAEQIDEKTFNKYLKELDEASSKKKGGNVSDYGWIGVLLADGDVTQTWLKKYAGSNLNYLKDLKVSFNAVTQLGAVYTGGKYESLLKNKGRKTLNDDQLNLF</sequence>
<feature type="chain" id="PRO_5040495786" evidence="3">
    <location>
        <begin position="22"/>
        <end position="432"/>
    </location>
</feature>
<dbReference type="AlphaFoldDB" id="A0A9N8HLZ2"/>
<protein>
    <submittedName>
        <fullName evidence="5">Peroxidase</fullName>
    </submittedName>
</protein>
<dbReference type="Pfam" id="PF00141">
    <property type="entry name" value="peroxidase"/>
    <property type="match status" value="1"/>
</dbReference>
<organism evidence="5 6">
    <name type="scientific">Seminavis robusta</name>
    <dbReference type="NCBI Taxonomy" id="568900"/>
    <lineage>
        <taxon>Eukaryota</taxon>
        <taxon>Sar</taxon>
        <taxon>Stramenopiles</taxon>
        <taxon>Ochrophyta</taxon>
        <taxon>Bacillariophyta</taxon>
        <taxon>Bacillariophyceae</taxon>
        <taxon>Bacillariophycidae</taxon>
        <taxon>Naviculales</taxon>
        <taxon>Naviculaceae</taxon>
        <taxon>Seminavis</taxon>
    </lineage>
</organism>
<dbReference type="InterPro" id="IPR002016">
    <property type="entry name" value="Haem_peroxidase"/>
</dbReference>
<feature type="domain" description="Plant heme peroxidase family profile" evidence="4">
    <location>
        <begin position="115"/>
        <end position="249"/>
    </location>
</feature>
<dbReference type="InterPro" id="IPR044831">
    <property type="entry name" value="Ccp1-like"/>
</dbReference>
<dbReference type="Gene3D" id="1.10.520.10">
    <property type="match status" value="1"/>
</dbReference>
<dbReference type="Proteomes" id="UP001153069">
    <property type="component" value="Unassembled WGS sequence"/>
</dbReference>
<dbReference type="PANTHER" id="PTHR31356:SF66">
    <property type="entry name" value="CATALASE-PEROXIDASE"/>
    <property type="match status" value="1"/>
</dbReference>
<accession>A0A9N8HLZ2</accession>
<dbReference type="SUPFAM" id="SSF48113">
    <property type="entry name" value="Heme-dependent peroxidases"/>
    <property type="match status" value="1"/>
</dbReference>
<dbReference type="InterPro" id="IPR010255">
    <property type="entry name" value="Haem_peroxidase_sf"/>
</dbReference>